<reference evidence="12 13" key="1">
    <citation type="submission" date="2018-06" db="EMBL/GenBank/DDBJ databases">
        <title>Genomic Encyclopedia of Type Strains, Phase IV (KMG-IV): sequencing the most valuable type-strain genomes for metagenomic binning, comparative biology and taxonomic classification.</title>
        <authorList>
            <person name="Goeker M."/>
        </authorList>
    </citation>
    <scope>NUCLEOTIDE SEQUENCE [LARGE SCALE GENOMIC DNA]</scope>
    <source>
        <strain evidence="12 13">DSM 22112</strain>
    </source>
</reference>
<dbReference type="SMART" id="SM00387">
    <property type="entry name" value="HATPase_c"/>
    <property type="match status" value="1"/>
</dbReference>
<gene>
    <name evidence="12" type="ORF">DES36_10620</name>
</gene>
<dbReference type="PANTHER" id="PTHR43065">
    <property type="entry name" value="SENSOR HISTIDINE KINASE"/>
    <property type="match status" value="1"/>
</dbReference>
<dbReference type="PROSITE" id="PS50109">
    <property type="entry name" value="HIS_KIN"/>
    <property type="match status" value="1"/>
</dbReference>
<feature type="transmembrane region" description="Helical" evidence="9">
    <location>
        <begin position="21"/>
        <end position="42"/>
    </location>
</feature>
<dbReference type="SMART" id="SM00091">
    <property type="entry name" value="PAS"/>
    <property type="match status" value="2"/>
</dbReference>
<keyword evidence="13" id="KW-1185">Reference proteome</keyword>
<dbReference type="SUPFAM" id="SSF55874">
    <property type="entry name" value="ATPase domain of HSP90 chaperone/DNA topoisomerase II/histidine kinase"/>
    <property type="match status" value="1"/>
</dbReference>
<dbReference type="InterPro" id="IPR000700">
    <property type="entry name" value="PAS-assoc_C"/>
</dbReference>
<keyword evidence="9" id="KW-0812">Transmembrane</keyword>
<dbReference type="InterPro" id="IPR003661">
    <property type="entry name" value="HisK_dim/P_dom"/>
</dbReference>
<dbReference type="Gene3D" id="3.30.565.10">
    <property type="entry name" value="Histidine kinase-like ATPase, C-terminal domain"/>
    <property type="match status" value="1"/>
</dbReference>
<feature type="transmembrane region" description="Helical" evidence="9">
    <location>
        <begin position="183"/>
        <end position="202"/>
    </location>
</feature>
<feature type="transmembrane region" description="Helical" evidence="9">
    <location>
        <begin position="149"/>
        <end position="171"/>
    </location>
</feature>
<feature type="transmembrane region" description="Helical" evidence="9">
    <location>
        <begin position="54"/>
        <end position="73"/>
    </location>
</feature>
<dbReference type="GO" id="GO:0005524">
    <property type="term" value="F:ATP binding"/>
    <property type="evidence" value="ECO:0007669"/>
    <property type="project" value="UniProtKB-KW"/>
</dbReference>
<dbReference type="InterPro" id="IPR003594">
    <property type="entry name" value="HATPase_dom"/>
</dbReference>
<evidence type="ECO:0000256" key="4">
    <source>
        <dbReference type="ARBA" id="ARBA00022679"/>
    </source>
</evidence>
<sequence>MACNNKRVLIPTVLDGQLINHFFILYFNFFIASLALSTFIWPNSSATLHIGFEIIYAMITICIFSVIWVAIDFEDLSPMYRVIGFGLLTVTVLSLFHIAEFINVYKDRTLSLFEMHTPYWLTARIVEAIIIVHSAMVHGTNKKHTKIFLLIKTVSIIMAIILFIHFARSYLRPYAKWVYQGEISLILFSTMLVYIIILGQIIRGSKYDFTKDRHVIRAIFCFIGAAICPLLLNINVQLKFLIILGYLFKLGAYFALLQGVYLQAIILPYKALGRSKEQLNKTLNSLPLGVMEFKPNKGITYANQYLLDLLECTPSDLYQMTISEFYTAFEAELQSEQYEVFELKTLKGHHIITQLKKFENENSTLIALTDTRAEQKLNTLHLQTEMIFNSIASMIILFDENHTIIYANKSNEQCVELDANSIIGLSVYEYNKMLDLKRNNEDYLKYDGIRHQNARYTLITPSGKKKTIISQYKEIKDAYDNIVGYVSIASDITDMIREQEKIQQQERLALIGQMGNGIVHETKNYLASIKGYCDLLTLNSEDMTIKNYASKIETIANDMNALVSKYLELSRPSEAILDILSINELIESVLYIIKSPSFLDNTLLKLDLCKGDMEILADDNLIKHVIINLAKNGVEAMTNVENALLIISTKVKGHFMEISVKDNGCGISKENIKKLGTPFFTTKQCGTGLGLANCFKIISESGGQINVDSKLGEGTTFYIELPIFEDDVYNGKDPKKNFSTIA</sequence>
<feature type="transmembrane region" description="Helical" evidence="9">
    <location>
        <begin position="80"/>
        <end position="99"/>
    </location>
</feature>
<feature type="domain" description="Histidine kinase" evidence="10">
    <location>
        <begin position="517"/>
        <end position="725"/>
    </location>
</feature>
<dbReference type="InterPro" id="IPR000014">
    <property type="entry name" value="PAS"/>
</dbReference>
<evidence type="ECO:0000259" key="10">
    <source>
        <dbReference type="PROSITE" id="PS50109"/>
    </source>
</evidence>
<name>A0A366I8X7_9FIRM</name>
<dbReference type="RefSeq" id="WP_113920247.1">
    <property type="nucleotide sequence ID" value="NZ_QNRX01000006.1"/>
</dbReference>
<dbReference type="PROSITE" id="PS50113">
    <property type="entry name" value="PAC"/>
    <property type="match status" value="1"/>
</dbReference>
<evidence type="ECO:0000256" key="7">
    <source>
        <dbReference type="ARBA" id="ARBA00022840"/>
    </source>
</evidence>
<dbReference type="GO" id="GO:0000155">
    <property type="term" value="F:phosphorelay sensor kinase activity"/>
    <property type="evidence" value="ECO:0007669"/>
    <property type="project" value="InterPro"/>
</dbReference>
<dbReference type="EMBL" id="QNRX01000006">
    <property type="protein sequence ID" value="RBP65910.1"/>
    <property type="molecule type" value="Genomic_DNA"/>
</dbReference>
<dbReference type="SUPFAM" id="SSF47384">
    <property type="entry name" value="Homodimeric domain of signal transducing histidine kinase"/>
    <property type="match status" value="1"/>
</dbReference>
<dbReference type="CDD" id="cd00082">
    <property type="entry name" value="HisKA"/>
    <property type="match status" value="1"/>
</dbReference>
<feature type="transmembrane region" description="Helical" evidence="9">
    <location>
        <begin position="214"/>
        <end position="234"/>
    </location>
</feature>
<feature type="domain" description="PAC" evidence="11">
    <location>
        <begin position="452"/>
        <end position="504"/>
    </location>
</feature>
<dbReference type="InterPro" id="IPR005467">
    <property type="entry name" value="His_kinase_dom"/>
</dbReference>
<protein>
    <recommendedName>
        <fullName evidence="2">histidine kinase</fullName>
        <ecNumber evidence="2">2.7.13.3</ecNumber>
    </recommendedName>
</protein>
<evidence type="ECO:0000256" key="3">
    <source>
        <dbReference type="ARBA" id="ARBA00022553"/>
    </source>
</evidence>
<keyword evidence="9" id="KW-1133">Transmembrane helix</keyword>
<keyword evidence="3" id="KW-0597">Phosphoprotein</keyword>
<dbReference type="InterPro" id="IPR035965">
    <property type="entry name" value="PAS-like_dom_sf"/>
</dbReference>
<evidence type="ECO:0000256" key="8">
    <source>
        <dbReference type="ARBA" id="ARBA00023012"/>
    </source>
</evidence>
<dbReference type="SMART" id="SM00388">
    <property type="entry name" value="HisKA"/>
    <property type="match status" value="1"/>
</dbReference>
<dbReference type="InterPro" id="IPR004358">
    <property type="entry name" value="Sig_transdc_His_kin-like_C"/>
</dbReference>
<keyword evidence="6" id="KW-0418">Kinase</keyword>
<evidence type="ECO:0000313" key="12">
    <source>
        <dbReference type="EMBL" id="RBP65910.1"/>
    </source>
</evidence>
<keyword evidence="4" id="KW-0808">Transferase</keyword>
<dbReference type="InterPro" id="IPR036890">
    <property type="entry name" value="HATPase_C_sf"/>
</dbReference>
<keyword evidence="8" id="KW-0902">Two-component regulatory system</keyword>
<dbReference type="OrthoDB" id="9804263at2"/>
<dbReference type="Gene3D" id="1.10.287.130">
    <property type="match status" value="1"/>
</dbReference>
<proteinExistence type="predicted"/>
<accession>A0A366I8X7</accession>
<evidence type="ECO:0000256" key="2">
    <source>
        <dbReference type="ARBA" id="ARBA00012438"/>
    </source>
</evidence>
<dbReference type="PANTHER" id="PTHR43065:SF46">
    <property type="entry name" value="C4-DICARBOXYLATE TRANSPORT SENSOR PROTEIN DCTB"/>
    <property type="match status" value="1"/>
</dbReference>
<dbReference type="CDD" id="cd00130">
    <property type="entry name" value="PAS"/>
    <property type="match status" value="1"/>
</dbReference>
<dbReference type="Gene3D" id="3.30.450.20">
    <property type="entry name" value="PAS domain"/>
    <property type="match status" value="2"/>
</dbReference>
<evidence type="ECO:0000313" key="13">
    <source>
        <dbReference type="Proteomes" id="UP000253490"/>
    </source>
</evidence>
<dbReference type="InterPro" id="IPR036097">
    <property type="entry name" value="HisK_dim/P_sf"/>
</dbReference>
<dbReference type="SUPFAM" id="SSF55785">
    <property type="entry name" value="PYP-like sensor domain (PAS domain)"/>
    <property type="match status" value="2"/>
</dbReference>
<keyword evidence="7" id="KW-0067">ATP-binding</keyword>
<dbReference type="Pfam" id="PF00512">
    <property type="entry name" value="HisKA"/>
    <property type="match status" value="1"/>
</dbReference>
<evidence type="ECO:0000256" key="6">
    <source>
        <dbReference type="ARBA" id="ARBA00022777"/>
    </source>
</evidence>
<evidence type="ECO:0000256" key="5">
    <source>
        <dbReference type="ARBA" id="ARBA00022741"/>
    </source>
</evidence>
<keyword evidence="5" id="KW-0547">Nucleotide-binding</keyword>
<organism evidence="12 13">
    <name type="scientific">Alkalibaculum bacchi</name>
    <dbReference type="NCBI Taxonomy" id="645887"/>
    <lineage>
        <taxon>Bacteria</taxon>
        <taxon>Bacillati</taxon>
        <taxon>Bacillota</taxon>
        <taxon>Clostridia</taxon>
        <taxon>Eubacteriales</taxon>
        <taxon>Eubacteriaceae</taxon>
        <taxon>Alkalibaculum</taxon>
    </lineage>
</organism>
<feature type="transmembrane region" description="Helical" evidence="9">
    <location>
        <begin position="240"/>
        <end position="267"/>
    </location>
</feature>
<comment type="catalytic activity">
    <reaction evidence="1">
        <text>ATP + protein L-histidine = ADP + protein N-phospho-L-histidine.</text>
        <dbReference type="EC" id="2.7.13.3"/>
    </reaction>
</comment>
<evidence type="ECO:0000256" key="1">
    <source>
        <dbReference type="ARBA" id="ARBA00000085"/>
    </source>
</evidence>
<evidence type="ECO:0000256" key="9">
    <source>
        <dbReference type="SAM" id="Phobius"/>
    </source>
</evidence>
<dbReference type="AlphaFoldDB" id="A0A366I8X7"/>
<dbReference type="Proteomes" id="UP000253490">
    <property type="component" value="Unassembled WGS sequence"/>
</dbReference>
<dbReference type="Pfam" id="PF02518">
    <property type="entry name" value="HATPase_c"/>
    <property type="match status" value="1"/>
</dbReference>
<dbReference type="PRINTS" id="PR00344">
    <property type="entry name" value="BCTRLSENSOR"/>
</dbReference>
<dbReference type="EC" id="2.7.13.3" evidence="2"/>
<keyword evidence="9" id="KW-0472">Membrane</keyword>
<dbReference type="Pfam" id="PF13426">
    <property type="entry name" value="PAS_9"/>
    <property type="match status" value="1"/>
</dbReference>
<dbReference type="NCBIfam" id="TIGR00229">
    <property type="entry name" value="sensory_box"/>
    <property type="match status" value="1"/>
</dbReference>
<evidence type="ECO:0000259" key="11">
    <source>
        <dbReference type="PROSITE" id="PS50113"/>
    </source>
</evidence>
<comment type="caution">
    <text evidence="12">The sequence shown here is derived from an EMBL/GenBank/DDBJ whole genome shotgun (WGS) entry which is preliminary data.</text>
</comment>